<protein>
    <submittedName>
        <fullName evidence="2">Uncharacterized protein</fullName>
    </submittedName>
</protein>
<sequence length="629" mass="69228">MASQREPAATVQQEFLFVDAAKAKSSKQGRRNARSFVMQRARRERPWSTSKYAAKQRKGPENTSPTTIGTPDLSTTPVTSIPSPPTVLPGLEPFPLVGSSNLLVVKQESCPECQIFLCRPGQHLCPRCMLFRPAAPNEEPDNSLFDPFGTTSVKMNADVSVLLDYFATEMAPGIIAVDVRNTSHLMRSQWFGTAIGNPGFMHSLLSTIALHRHVFGRGPLNTVLYHRAHAIASVNSALANPDMAAGISDANIGTVFNLLSVEETLASPYFGHLRPDGDNLEQRAIHLCGLLKMVELRGGLMAMDSNRILQAFILWHATAHAVASFDTPYLSTSDLILAACNPRHPPGYELQICRHLLECCAVLRIQDSLTTYVESALILIADLNAFFSDTDSPLDPLDMQNFSCVLECMLLKWLRDREHMVCPREDALCVALLIFTIRVTEAFKGRNHVHMLHFQASERLEKALSATRCTDWRLCPDLLLWILAIGAISSEGSARHPWFAYQVSLACVEFEIPSADALLDRLRLCGWVSFKLDKAVGYLWEHVINLSSNGRLKPSFDFGAGTAGPLQGKVNSPDFTDWQNIDWSTLGISTAETMASPGEFVGSPVEETGLFDPGNGVVSAHNTTYACTR</sequence>
<organism evidence="2 3">
    <name type="scientific">Paraphaeosphaeria minitans</name>
    <dbReference type="NCBI Taxonomy" id="565426"/>
    <lineage>
        <taxon>Eukaryota</taxon>
        <taxon>Fungi</taxon>
        <taxon>Dikarya</taxon>
        <taxon>Ascomycota</taxon>
        <taxon>Pezizomycotina</taxon>
        <taxon>Dothideomycetes</taxon>
        <taxon>Pleosporomycetidae</taxon>
        <taxon>Pleosporales</taxon>
        <taxon>Massarineae</taxon>
        <taxon>Didymosphaeriaceae</taxon>
        <taxon>Paraphaeosphaeria</taxon>
    </lineage>
</organism>
<comment type="caution">
    <text evidence="2">The sequence shown here is derived from an EMBL/GenBank/DDBJ whole genome shotgun (WGS) entry which is preliminary data.</text>
</comment>
<evidence type="ECO:0000256" key="1">
    <source>
        <dbReference type="SAM" id="MobiDB-lite"/>
    </source>
</evidence>
<dbReference type="Proteomes" id="UP000756921">
    <property type="component" value="Unassembled WGS sequence"/>
</dbReference>
<dbReference type="OrthoDB" id="4159781at2759"/>
<feature type="region of interest" description="Disordered" evidence="1">
    <location>
        <begin position="20"/>
        <end position="81"/>
    </location>
</feature>
<dbReference type="PANTHER" id="PTHR37540">
    <property type="entry name" value="TRANSCRIPTION FACTOR (ACR-2), PUTATIVE-RELATED-RELATED"/>
    <property type="match status" value="1"/>
</dbReference>
<dbReference type="PANTHER" id="PTHR37540:SF5">
    <property type="entry name" value="TRANSCRIPTION FACTOR DOMAIN-CONTAINING PROTEIN"/>
    <property type="match status" value="1"/>
</dbReference>
<reference evidence="2" key="1">
    <citation type="journal article" date="2020" name="Mol. Plant Microbe Interact.">
        <title>Genome Sequence of the Biocontrol Agent Coniothyrium minitans strain Conio (IMI 134523).</title>
        <authorList>
            <person name="Patel D."/>
            <person name="Shittu T.A."/>
            <person name="Baroncelli R."/>
            <person name="Muthumeenakshi S."/>
            <person name="Osborne T.H."/>
            <person name="Janganan T.K."/>
            <person name="Sreenivasaprasad S."/>
        </authorList>
    </citation>
    <scope>NUCLEOTIDE SEQUENCE</scope>
    <source>
        <strain evidence="2">Conio</strain>
    </source>
</reference>
<name>A0A9P6GIG2_9PLEO</name>
<dbReference type="AlphaFoldDB" id="A0A9P6GIG2"/>
<dbReference type="EMBL" id="WJXW01000005">
    <property type="protein sequence ID" value="KAF9735703.1"/>
    <property type="molecule type" value="Genomic_DNA"/>
</dbReference>
<evidence type="ECO:0000313" key="3">
    <source>
        <dbReference type="Proteomes" id="UP000756921"/>
    </source>
</evidence>
<keyword evidence="3" id="KW-1185">Reference proteome</keyword>
<gene>
    <name evidence="2" type="ORF">PMIN01_05618</name>
</gene>
<evidence type="ECO:0000313" key="2">
    <source>
        <dbReference type="EMBL" id="KAF9735703.1"/>
    </source>
</evidence>
<proteinExistence type="predicted"/>
<accession>A0A9P6GIG2</accession>
<feature type="compositionally biased region" description="Basic residues" evidence="1">
    <location>
        <begin position="24"/>
        <end position="33"/>
    </location>
</feature>